<proteinExistence type="predicted"/>
<organism evidence="2 3">
    <name type="scientific">Actinopolymorpha cephalotaxi</name>
    <dbReference type="NCBI Taxonomy" id="504797"/>
    <lineage>
        <taxon>Bacteria</taxon>
        <taxon>Bacillati</taxon>
        <taxon>Actinomycetota</taxon>
        <taxon>Actinomycetes</taxon>
        <taxon>Propionibacteriales</taxon>
        <taxon>Actinopolymorphaceae</taxon>
        <taxon>Actinopolymorpha</taxon>
    </lineage>
</organism>
<evidence type="ECO:0000313" key="4">
    <source>
        <dbReference type="Proteomes" id="UP000533017"/>
    </source>
</evidence>
<dbReference type="Proteomes" id="UP000533017">
    <property type="component" value="Unassembled WGS sequence"/>
</dbReference>
<evidence type="ECO:0000313" key="2">
    <source>
        <dbReference type="EMBL" id="SFG02221.1"/>
    </source>
</evidence>
<dbReference type="SUPFAM" id="SSF51735">
    <property type="entry name" value="NAD(P)-binding Rossmann-fold domains"/>
    <property type="match status" value="1"/>
</dbReference>
<evidence type="ECO:0000313" key="1">
    <source>
        <dbReference type="EMBL" id="NYH85558.1"/>
    </source>
</evidence>
<keyword evidence="4" id="KW-1185">Reference proteome</keyword>
<dbReference type="STRING" id="504797.SAMN05421678_103334"/>
<protein>
    <submittedName>
        <fullName evidence="1">Short-subunit dehydrogenase</fullName>
    </submittedName>
</protein>
<name>A0A1I2NLS1_9ACTN</name>
<accession>A0A1I2NLS1</accession>
<dbReference type="EMBL" id="FOOI01000003">
    <property type="protein sequence ID" value="SFG02221.1"/>
    <property type="molecule type" value="Genomic_DNA"/>
</dbReference>
<sequence length="35" mass="3638">MTEGRTRTILVTGASYGLGAAIAMRSRRAVTALSV</sequence>
<gene>
    <name evidence="1" type="ORF">FHR37_004409</name>
    <name evidence="2" type="ORF">SAMN05421678_103334</name>
</gene>
<dbReference type="Proteomes" id="UP000199052">
    <property type="component" value="Unassembled WGS sequence"/>
</dbReference>
<dbReference type="EMBL" id="JACBZA010000001">
    <property type="protein sequence ID" value="NYH85558.1"/>
    <property type="molecule type" value="Genomic_DNA"/>
</dbReference>
<reference evidence="1 4" key="2">
    <citation type="submission" date="2020-07" db="EMBL/GenBank/DDBJ databases">
        <title>Sequencing the genomes of 1000 actinobacteria strains.</title>
        <authorList>
            <person name="Klenk H.-P."/>
        </authorList>
    </citation>
    <scope>NUCLEOTIDE SEQUENCE [LARGE SCALE GENOMIC DNA]</scope>
    <source>
        <strain evidence="1 4">DSM 45117</strain>
    </source>
</reference>
<dbReference type="AlphaFoldDB" id="A0A1I2NLS1"/>
<reference evidence="2 3" key="1">
    <citation type="submission" date="2016-10" db="EMBL/GenBank/DDBJ databases">
        <authorList>
            <person name="de Groot N.N."/>
        </authorList>
    </citation>
    <scope>NUCLEOTIDE SEQUENCE [LARGE SCALE GENOMIC DNA]</scope>
    <source>
        <strain evidence="2 3">CPCC 202808</strain>
    </source>
</reference>
<evidence type="ECO:0000313" key="3">
    <source>
        <dbReference type="Proteomes" id="UP000199052"/>
    </source>
</evidence>
<dbReference type="InterPro" id="IPR036291">
    <property type="entry name" value="NAD(P)-bd_dom_sf"/>
</dbReference>